<dbReference type="EMBL" id="JALJOT010000017">
    <property type="protein sequence ID" value="KAK9901623.1"/>
    <property type="molecule type" value="Genomic_DNA"/>
</dbReference>
<gene>
    <name evidence="2" type="ORF">WJX75_005383</name>
</gene>
<keyword evidence="3" id="KW-1185">Reference proteome</keyword>
<protein>
    <recommendedName>
        <fullName evidence="4">GIY-YIG domain-containing protein</fullName>
    </recommendedName>
</protein>
<organism evidence="2 3">
    <name type="scientific">Coccomyxa subellipsoidea</name>
    <dbReference type="NCBI Taxonomy" id="248742"/>
    <lineage>
        <taxon>Eukaryota</taxon>
        <taxon>Viridiplantae</taxon>
        <taxon>Chlorophyta</taxon>
        <taxon>core chlorophytes</taxon>
        <taxon>Trebouxiophyceae</taxon>
        <taxon>Trebouxiophyceae incertae sedis</taxon>
        <taxon>Coccomyxaceae</taxon>
        <taxon>Coccomyxa</taxon>
    </lineage>
</organism>
<sequence>MERRHLADISLNTQMEGDETDNESMHIDEDSPSEDPTITLADLSAAEESDDEEAADNKEAPSDEEDNKTPSTRKGRKAEAQGNRKQTLEHLPVLLSPEFYAAAAQPEKICGFSLDYCESPCNSEESAGRGGKDHGFVGVNYHGSNKTLSRVMQHQRGGFKSPLAGAVAYVQLAILNSRPPINFQHSLYAVYASPPFLPHKNKELPAKKLKALWTHDLPGTPSGSNHATNTAGPSPASSPEHTPSCSNYAAAIHSSVLANTGRARKRRRTDV</sequence>
<feature type="region of interest" description="Disordered" evidence="1">
    <location>
        <begin position="1"/>
        <end position="89"/>
    </location>
</feature>
<feature type="compositionally biased region" description="Acidic residues" evidence="1">
    <location>
        <begin position="45"/>
        <end position="54"/>
    </location>
</feature>
<accession>A0ABR2YBY4</accession>
<comment type="caution">
    <text evidence="2">The sequence shown here is derived from an EMBL/GenBank/DDBJ whole genome shotgun (WGS) entry which is preliminary data.</text>
</comment>
<evidence type="ECO:0000256" key="1">
    <source>
        <dbReference type="SAM" id="MobiDB-lite"/>
    </source>
</evidence>
<evidence type="ECO:0000313" key="2">
    <source>
        <dbReference type="EMBL" id="KAK9901623.1"/>
    </source>
</evidence>
<reference evidence="2 3" key="1">
    <citation type="journal article" date="2024" name="Nat. Commun.">
        <title>Phylogenomics reveals the evolutionary origins of lichenization in chlorophyte algae.</title>
        <authorList>
            <person name="Puginier C."/>
            <person name="Libourel C."/>
            <person name="Otte J."/>
            <person name="Skaloud P."/>
            <person name="Haon M."/>
            <person name="Grisel S."/>
            <person name="Petersen M."/>
            <person name="Berrin J.G."/>
            <person name="Delaux P.M."/>
            <person name="Dal Grande F."/>
            <person name="Keller J."/>
        </authorList>
    </citation>
    <scope>NUCLEOTIDE SEQUENCE [LARGE SCALE GENOMIC DNA]</scope>
    <source>
        <strain evidence="2 3">SAG 216-7</strain>
    </source>
</reference>
<dbReference type="Proteomes" id="UP001491310">
    <property type="component" value="Unassembled WGS sequence"/>
</dbReference>
<evidence type="ECO:0008006" key="4">
    <source>
        <dbReference type="Google" id="ProtNLM"/>
    </source>
</evidence>
<feature type="region of interest" description="Disordered" evidence="1">
    <location>
        <begin position="215"/>
        <end position="246"/>
    </location>
</feature>
<name>A0ABR2YBY4_9CHLO</name>
<evidence type="ECO:0000313" key="3">
    <source>
        <dbReference type="Proteomes" id="UP001491310"/>
    </source>
</evidence>
<feature type="compositionally biased region" description="Polar residues" evidence="1">
    <location>
        <begin position="221"/>
        <end position="246"/>
    </location>
</feature>
<proteinExistence type="predicted"/>